<keyword evidence="3" id="KW-1185">Reference proteome</keyword>
<name>A0ABX0LVA0_9BURK</name>
<comment type="caution">
    <text evidence="2">The sequence shown here is derived from an EMBL/GenBank/DDBJ whole genome shotgun (WGS) entry which is preliminary data.</text>
</comment>
<feature type="chain" id="PRO_5045696308" description="VCBS repeat-containing protein" evidence="1">
    <location>
        <begin position="20"/>
        <end position="226"/>
    </location>
</feature>
<sequence>MKSFLLLALSATVLSFAAAAPAVSGEPDIRWSFLLPGGYHEGEAPVHPGAGWLALAPVGKRWELLPAKIRSTRFEDTISDEPGQRTGVAIASSRKNALALLRLPYLTPGPLEVTDNETGENGSLIEAGSPVDIRFKGVDFRIETKNKRVFLVKGGQRTPLKELSVEPGIEASVSLQWAGDLDRDGQLDLLMGYSGNNSSGSCLFLSSQKAKGFLLKHIACHGGIGC</sequence>
<evidence type="ECO:0008006" key="4">
    <source>
        <dbReference type="Google" id="ProtNLM"/>
    </source>
</evidence>
<organism evidence="2 3">
    <name type="scientific">Massilia rubra</name>
    <dbReference type="NCBI Taxonomy" id="2607910"/>
    <lineage>
        <taxon>Bacteria</taxon>
        <taxon>Pseudomonadati</taxon>
        <taxon>Pseudomonadota</taxon>
        <taxon>Betaproteobacteria</taxon>
        <taxon>Burkholderiales</taxon>
        <taxon>Oxalobacteraceae</taxon>
        <taxon>Telluria group</taxon>
        <taxon>Massilia</taxon>
    </lineage>
</organism>
<dbReference type="EMBL" id="VUYU01000016">
    <property type="protein sequence ID" value="NHZ36255.1"/>
    <property type="molecule type" value="Genomic_DNA"/>
</dbReference>
<feature type="signal peptide" evidence="1">
    <location>
        <begin position="1"/>
        <end position="19"/>
    </location>
</feature>
<reference evidence="2 3" key="1">
    <citation type="submission" date="2019-09" db="EMBL/GenBank/DDBJ databases">
        <title>Taxonomy of Antarctic Massilia spp.: description of Massilia rubra sp. nov., Massilia aquatica sp. nov., Massilia mucilaginosa sp. nov., Massilia frigida sp. nov. isolated from streams, lakes and regoliths.</title>
        <authorList>
            <person name="Holochova P."/>
            <person name="Sedlacek I."/>
            <person name="Kralova S."/>
            <person name="Maslanova I."/>
            <person name="Busse H.-J."/>
            <person name="Stankova E."/>
            <person name="Vrbovska V."/>
            <person name="Kovarovic V."/>
            <person name="Bartak M."/>
            <person name="Svec P."/>
            <person name="Pantucek R."/>
        </authorList>
    </citation>
    <scope>NUCLEOTIDE SEQUENCE [LARGE SCALE GENOMIC DNA]</scope>
    <source>
        <strain evidence="2 3">CCM 8692</strain>
    </source>
</reference>
<keyword evidence="1" id="KW-0732">Signal</keyword>
<proteinExistence type="predicted"/>
<evidence type="ECO:0000256" key="1">
    <source>
        <dbReference type="SAM" id="SignalP"/>
    </source>
</evidence>
<accession>A0ABX0LVA0</accession>
<dbReference type="Proteomes" id="UP000785613">
    <property type="component" value="Unassembled WGS sequence"/>
</dbReference>
<dbReference type="RefSeq" id="WP_167228155.1">
    <property type="nucleotide sequence ID" value="NZ_VUYU01000016.1"/>
</dbReference>
<gene>
    <name evidence="2" type="ORF">F0185_22045</name>
</gene>
<evidence type="ECO:0000313" key="3">
    <source>
        <dbReference type="Proteomes" id="UP000785613"/>
    </source>
</evidence>
<evidence type="ECO:0000313" key="2">
    <source>
        <dbReference type="EMBL" id="NHZ36255.1"/>
    </source>
</evidence>
<protein>
    <recommendedName>
        <fullName evidence="4">VCBS repeat-containing protein</fullName>
    </recommendedName>
</protein>